<dbReference type="Gene3D" id="3.90.1590.10">
    <property type="entry name" value="glutathione-dependent formaldehyde- activating enzyme (gfa)"/>
    <property type="match status" value="1"/>
</dbReference>
<dbReference type="STRING" id="1073089.A0A1L9RCZ5"/>
<evidence type="ECO:0000313" key="7">
    <source>
        <dbReference type="EMBL" id="OJJ32781.1"/>
    </source>
</evidence>
<keyword evidence="2" id="KW-0479">Metal-binding</keyword>
<gene>
    <name evidence="7" type="ORF">ASPWEDRAFT_174225</name>
</gene>
<evidence type="ECO:0000259" key="6">
    <source>
        <dbReference type="PROSITE" id="PS51891"/>
    </source>
</evidence>
<name>A0A1L9RCZ5_ASPWE</name>
<keyword evidence="3" id="KW-0862">Zinc</keyword>
<dbReference type="GO" id="GO:0046872">
    <property type="term" value="F:metal ion binding"/>
    <property type="evidence" value="ECO:0007669"/>
    <property type="project" value="UniProtKB-KW"/>
</dbReference>
<dbReference type="GeneID" id="63747045"/>
<organism evidence="7 8">
    <name type="scientific">Aspergillus wentii DTO 134E9</name>
    <dbReference type="NCBI Taxonomy" id="1073089"/>
    <lineage>
        <taxon>Eukaryota</taxon>
        <taxon>Fungi</taxon>
        <taxon>Dikarya</taxon>
        <taxon>Ascomycota</taxon>
        <taxon>Pezizomycotina</taxon>
        <taxon>Eurotiomycetes</taxon>
        <taxon>Eurotiomycetidae</taxon>
        <taxon>Eurotiales</taxon>
        <taxon>Aspergillaceae</taxon>
        <taxon>Aspergillus</taxon>
        <taxon>Aspergillus subgen. Cremei</taxon>
    </lineage>
</organism>
<dbReference type="InterPro" id="IPR011057">
    <property type="entry name" value="Mss4-like_sf"/>
</dbReference>
<evidence type="ECO:0000313" key="8">
    <source>
        <dbReference type="Proteomes" id="UP000184383"/>
    </source>
</evidence>
<dbReference type="RefSeq" id="XP_040686458.1">
    <property type="nucleotide sequence ID" value="XM_040831197.1"/>
</dbReference>
<dbReference type="InterPro" id="IPR006913">
    <property type="entry name" value="CENP-V/GFA"/>
</dbReference>
<accession>A0A1L9RCZ5</accession>
<evidence type="ECO:0000256" key="2">
    <source>
        <dbReference type="ARBA" id="ARBA00022723"/>
    </source>
</evidence>
<dbReference type="VEuPathDB" id="FungiDB:ASPWEDRAFT_174225"/>
<protein>
    <recommendedName>
        <fullName evidence="6">CENP-V/GFA domain-containing protein</fullName>
    </recommendedName>
</protein>
<feature type="region of interest" description="Disordered" evidence="5">
    <location>
        <begin position="192"/>
        <end position="211"/>
    </location>
</feature>
<dbReference type="EMBL" id="KV878214">
    <property type="protein sequence ID" value="OJJ32781.1"/>
    <property type="molecule type" value="Genomic_DNA"/>
</dbReference>
<dbReference type="SUPFAM" id="SSF51316">
    <property type="entry name" value="Mss4-like"/>
    <property type="match status" value="1"/>
</dbReference>
<keyword evidence="8" id="KW-1185">Reference proteome</keyword>
<evidence type="ECO:0000256" key="1">
    <source>
        <dbReference type="ARBA" id="ARBA00005495"/>
    </source>
</evidence>
<dbReference type="PROSITE" id="PS51891">
    <property type="entry name" value="CENP_V_GFA"/>
    <property type="match status" value="1"/>
</dbReference>
<dbReference type="Pfam" id="PF04828">
    <property type="entry name" value="GFA"/>
    <property type="match status" value="1"/>
</dbReference>
<evidence type="ECO:0000256" key="5">
    <source>
        <dbReference type="SAM" id="MobiDB-lite"/>
    </source>
</evidence>
<dbReference type="Proteomes" id="UP000184383">
    <property type="component" value="Unassembled WGS sequence"/>
</dbReference>
<sequence length="211" mass="24084">MDKTEPGKKGHFPTKPAVTDIAPEQAIDFEQWKHRPPYQIQSPDEFGEAKWSGSCQCGQVTYKIRQEKPLIAKYCHCHGCQVMHGAPFQWSAVFCKPDICFVKGAEGLTFYSSSHRTKEYEAPTKVSCSFCKSPIMDEGRNMCLVFPELITIGDSDEEHSAWRRAFEPICHIYYCRRVMEVLDGKPKWAGMDDDSELMDDNGNILKSEDED</sequence>
<reference evidence="8" key="1">
    <citation type="journal article" date="2017" name="Genome Biol.">
        <title>Comparative genomics reveals high biological diversity and specific adaptations in the industrially and medically important fungal genus Aspergillus.</title>
        <authorList>
            <person name="de Vries R.P."/>
            <person name="Riley R."/>
            <person name="Wiebenga A."/>
            <person name="Aguilar-Osorio G."/>
            <person name="Amillis S."/>
            <person name="Uchima C.A."/>
            <person name="Anderluh G."/>
            <person name="Asadollahi M."/>
            <person name="Askin M."/>
            <person name="Barry K."/>
            <person name="Battaglia E."/>
            <person name="Bayram O."/>
            <person name="Benocci T."/>
            <person name="Braus-Stromeyer S.A."/>
            <person name="Caldana C."/>
            <person name="Canovas D."/>
            <person name="Cerqueira G.C."/>
            <person name="Chen F."/>
            <person name="Chen W."/>
            <person name="Choi C."/>
            <person name="Clum A."/>
            <person name="Dos Santos R.A."/>
            <person name="Damasio A.R."/>
            <person name="Diallinas G."/>
            <person name="Emri T."/>
            <person name="Fekete E."/>
            <person name="Flipphi M."/>
            <person name="Freyberg S."/>
            <person name="Gallo A."/>
            <person name="Gournas C."/>
            <person name="Habgood R."/>
            <person name="Hainaut M."/>
            <person name="Harispe M.L."/>
            <person name="Henrissat B."/>
            <person name="Hilden K.S."/>
            <person name="Hope R."/>
            <person name="Hossain A."/>
            <person name="Karabika E."/>
            <person name="Karaffa L."/>
            <person name="Karanyi Z."/>
            <person name="Krasevec N."/>
            <person name="Kuo A."/>
            <person name="Kusch H."/>
            <person name="LaButti K."/>
            <person name="Lagendijk E.L."/>
            <person name="Lapidus A."/>
            <person name="Levasseur A."/>
            <person name="Lindquist E."/>
            <person name="Lipzen A."/>
            <person name="Logrieco A.F."/>
            <person name="MacCabe A."/>
            <person name="Maekelae M.R."/>
            <person name="Malavazi I."/>
            <person name="Melin P."/>
            <person name="Meyer V."/>
            <person name="Mielnichuk N."/>
            <person name="Miskei M."/>
            <person name="Molnar A.P."/>
            <person name="Mule G."/>
            <person name="Ngan C.Y."/>
            <person name="Orejas M."/>
            <person name="Orosz E."/>
            <person name="Ouedraogo J.P."/>
            <person name="Overkamp K.M."/>
            <person name="Park H.-S."/>
            <person name="Perrone G."/>
            <person name="Piumi F."/>
            <person name="Punt P.J."/>
            <person name="Ram A.F."/>
            <person name="Ramon A."/>
            <person name="Rauscher S."/>
            <person name="Record E."/>
            <person name="Riano-Pachon D.M."/>
            <person name="Robert V."/>
            <person name="Roehrig J."/>
            <person name="Ruller R."/>
            <person name="Salamov A."/>
            <person name="Salih N.S."/>
            <person name="Samson R.A."/>
            <person name="Sandor E."/>
            <person name="Sanguinetti M."/>
            <person name="Schuetze T."/>
            <person name="Sepcic K."/>
            <person name="Shelest E."/>
            <person name="Sherlock G."/>
            <person name="Sophianopoulou V."/>
            <person name="Squina F.M."/>
            <person name="Sun H."/>
            <person name="Susca A."/>
            <person name="Todd R.B."/>
            <person name="Tsang A."/>
            <person name="Unkles S.E."/>
            <person name="van de Wiele N."/>
            <person name="van Rossen-Uffink D."/>
            <person name="Oliveira J.V."/>
            <person name="Vesth T.C."/>
            <person name="Visser J."/>
            <person name="Yu J.-H."/>
            <person name="Zhou M."/>
            <person name="Andersen M.R."/>
            <person name="Archer D.B."/>
            <person name="Baker S.E."/>
            <person name="Benoit I."/>
            <person name="Brakhage A.A."/>
            <person name="Braus G.H."/>
            <person name="Fischer R."/>
            <person name="Frisvad J.C."/>
            <person name="Goldman G.H."/>
            <person name="Houbraken J."/>
            <person name="Oakley B."/>
            <person name="Pocsi I."/>
            <person name="Scazzocchio C."/>
            <person name="Seiboth B."/>
            <person name="vanKuyk P.A."/>
            <person name="Wortman J."/>
            <person name="Dyer P.S."/>
            <person name="Grigoriev I.V."/>
        </authorList>
    </citation>
    <scope>NUCLEOTIDE SEQUENCE [LARGE SCALE GENOMIC DNA]</scope>
    <source>
        <strain evidence="8">DTO 134E9</strain>
    </source>
</reference>
<dbReference type="AlphaFoldDB" id="A0A1L9RCZ5"/>
<keyword evidence="4" id="KW-0456">Lyase</keyword>
<feature type="domain" description="CENP-V/GFA" evidence="6">
    <location>
        <begin position="51"/>
        <end position="163"/>
    </location>
</feature>
<dbReference type="OrthoDB" id="9970124at2759"/>
<evidence type="ECO:0000256" key="3">
    <source>
        <dbReference type="ARBA" id="ARBA00022833"/>
    </source>
</evidence>
<proteinExistence type="inferred from homology"/>
<comment type="similarity">
    <text evidence="1">Belongs to the Gfa family.</text>
</comment>
<dbReference type="PANTHER" id="PTHR33337:SF40">
    <property type="entry name" value="CENP-V_GFA DOMAIN-CONTAINING PROTEIN-RELATED"/>
    <property type="match status" value="1"/>
</dbReference>
<evidence type="ECO:0000256" key="4">
    <source>
        <dbReference type="ARBA" id="ARBA00023239"/>
    </source>
</evidence>
<dbReference type="GO" id="GO:0016846">
    <property type="term" value="F:carbon-sulfur lyase activity"/>
    <property type="evidence" value="ECO:0007669"/>
    <property type="project" value="InterPro"/>
</dbReference>
<dbReference type="PANTHER" id="PTHR33337">
    <property type="entry name" value="GFA DOMAIN-CONTAINING PROTEIN"/>
    <property type="match status" value="1"/>
</dbReference>